<feature type="region of interest" description="Disordered" evidence="1">
    <location>
        <begin position="1"/>
        <end position="74"/>
    </location>
</feature>
<feature type="compositionally biased region" description="Basic and acidic residues" evidence="1">
    <location>
        <begin position="144"/>
        <end position="156"/>
    </location>
</feature>
<reference evidence="2 3" key="1">
    <citation type="submission" date="2024-02" db="EMBL/GenBank/DDBJ databases">
        <title>Discinaceae phylogenomics.</title>
        <authorList>
            <person name="Dirks A.C."/>
            <person name="James T.Y."/>
        </authorList>
    </citation>
    <scope>NUCLEOTIDE SEQUENCE [LARGE SCALE GENOMIC DNA]</scope>
    <source>
        <strain evidence="2 3">ACD0624</strain>
    </source>
</reference>
<feature type="compositionally biased region" description="Basic and acidic residues" evidence="1">
    <location>
        <begin position="36"/>
        <end position="46"/>
    </location>
</feature>
<feature type="compositionally biased region" description="Polar residues" evidence="1">
    <location>
        <begin position="377"/>
        <end position="388"/>
    </location>
</feature>
<evidence type="ECO:0000313" key="2">
    <source>
        <dbReference type="EMBL" id="KAL0630331.1"/>
    </source>
</evidence>
<name>A0ABR3G3F1_9PEZI</name>
<evidence type="ECO:0000313" key="3">
    <source>
        <dbReference type="Proteomes" id="UP001447188"/>
    </source>
</evidence>
<feature type="non-terminal residue" evidence="2">
    <location>
        <position position="388"/>
    </location>
</feature>
<feature type="compositionally biased region" description="Polar residues" evidence="1">
    <location>
        <begin position="10"/>
        <end position="20"/>
    </location>
</feature>
<organism evidence="2 3">
    <name type="scientific">Discina gigas</name>
    <dbReference type="NCBI Taxonomy" id="1032678"/>
    <lineage>
        <taxon>Eukaryota</taxon>
        <taxon>Fungi</taxon>
        <taxon>Dikarya</taxon>
        <taxon>Ascomycota</taxon>
        <taxon>Pezizomycotina</taxon>
        <taxon>Pezizomycetes</taxon>
        <taxon>Pezizales</taxon>
        <taxon>Discinaceae</taxon>
        <taxon>Discina</taxon>
    </lineage>
</organism>
<protein>
    <submittedName>
        <fullName evidence="2">Uncharacterized protein</fullName>
    </submittedName>
</protein>
<feature type="compositionally biased region" description="Pro residues" evidence="1">
    <location>
        <begin position="352"/>
        <end position="374"/>
    </location>
</feature>
<feature type="region of interest" description="Disordered" evidence="1">
    <location>
        <begin position="120"/>
        <end position="281"/>
    </location>
</feature>
<comment type="caution">
    <text evidence="2">The sequence shown here is derived from an EMBL/GenBank/DDBJ whole genome shotgun (WGS) entry which is preliminary data.</text>
</comment>
<accession>A0ABR3G3F1</accession>
<sequence length="388" mass="42802">MPPKGKGTQVPATPKQQQRRQVLPQTPKQQQQKQRRMVDLSPEERLAFNNDYMTPSKEKRLHILNPDGTPQLNASGEVTLTDEAYQAYLEGTNVYTYLRESDPNPEPGAMRLEDYISTPYVPTGTHAPPSHGDEKPFVPIVYQRRADGSVMRDHRGSPIHAKAPPHPTPTDTFKGPADDRPSPKTPTRRGKNTLLPSFTSTDTEDLPSDTESEGFKSFLEETYSASTHDHPFQHGWEANIAPSTAGPSTPPSKPSVHFTDPEATPKPIPRASEPTYDSEMSEAEFETVAEMSIAEVVTHLFNRIKKLERASKIPPPPTKYHNDPALVEKLAILTTKVAELEKTNLLRIIQAPAPPPATGRPPPGLPAPPPPPTSAPKNSWTDNNNTET</sequence>
<keyword evidence="3" id="KW-1185">Reference proteome</keyword>
<evidence type="ECO:0000256" key="1">
    <source>
        <dbReference type="SAM" id="MobiDB-lite"/>
    </source>
</evidence>
<proteinExistence type="predicted"/>
<feature type="compositionally biased region" description="Acidic residues" evidence="1">
    <location>
        <begin position="202"/>
        <end position="212"/>
    </location>
</feature>
<feature type="region of interest" description="Disordered" evidence="1">
    <location>
        <begin position="349"/>
        <end position="388"/>
    </location>
</feature>
<dbReference type="EMBL" id="JBBBZM010000793">
    <property type="protein sequence ID" value="KAL0630331.1"/>
    <property type="molecule type" value="Genomic_DNA"/>
</dbReference>
<gene>
    <name evidence="2" type="ORF">Q9L58_010822</name>
</gene>
<dbReference type="Proteomes" id="UP001447188">
    <property type="component" value="Unassembled WGS sequence"/>
</dbReference>